<dbReference type="EC" id="4.1.1.112" evidence="6"/>
<organism evidence="13 14">
    <name type="scientific">Enterocloster hominis</name>
    <name type="common">ex Hitch et al. 2024</name>
    <dbReference type="NCBI Taxonomy" id="1917870"/>
    <lineage>
        <taxon>Bacteria</taxon>
        <taxon>Bacillati</taxon>
        <taxon>Bacillota</taxon>
        <taxon>Clostridia</taxon>
        <taxon>Lachnospirales</taxon>
        <taxon>Lachnospiraceae</taxon>
        <taxon>Enterocloster</taxon>
    </lineage>
</organism>
<dbReference type="Pfam" id="PF03737">
    <property type="entry name" value="RraA-like"/>
    <property type="match status" value="1"/>
</dbReference>
<dbReference type="CDD" id="cd16841">
    <property type="entry name" value="RraA_family"/>
    <property type="match status" value="1"/>
</dbReference>
<protein>
    <recommendedName>
        <fullName evidence="7">Putative 4-hydroxy-4-methyl-2-oxoglutarate aldolase</fullName>
        <ecNumber evidence="6">4.1.1.112</ecNumber>
        <ecNumber evidence="5">4.1.3.17</ecNumber>
    </recommendedName>
    <alternativeName>
        <fullName evidence="11">Oxaloacetate decarboxylase</fullName>
    </alternativeName>
    <alternativeName>
        <fullName evidence="9">Regulator of ribonuclease activity homolog</fullName>
    </alternativeName>
    <alternativeName>
        <fullName evidence="10">RraA-like protein</fullName>
    </alternativeName>
</protein>
<comment type="similarity">
    <text evidence="3">Belongs to the class II aldolase/RraA-like family.</text>
</comment>
<evidence type="ECO:0000256" key="11">
    <source>
        <dbReference type="ARBA" id="ARBA00032305"/>
    </source>
</evidence>
<comment type="caution">
    <text evidence="13">The sequence shown here is derived from an EMBL/GenBank/DDBJ whole genome shotgun (WGS) entry which is preliminary data.</text>
</comment>
<dbReference type="EMBL" id="JBBMFM010000004">
    <property type="protein sequence ID" value="MEQ2423757.1"/>
    <property type="molecule type" value="Genomic_DNA"/>
</dbReference>
<evidence type="ECO:0000256" key="4">
    <source>
        <dbReference type="ARBA" id="ARBA00011233"/>
    </source>
</evidence>
<evidence type="ECO:0000256" key="10">
    <source>
        <dbReference type="ARBA" id="ARBA00030169"/>
    </source>
</evidence>
<comment type="catalytic activity">
    <reaction evidence="1">
        <text>4-hydroxy-4-methyl-2-oxoglutarate = 2 pyruvate</text>
        <dbReference type="Rhea" id="RHEA:22748"/>
        <dbReference type="ChEBI" id="CHEBI:15361"/>
        <dbReference type="ChEBI" id="CHEBI:58276"/>
        <dbReference type="EC" id="4.1.3.17"/>
    </reaction>
</comment>
<comment type="catalytic activity">
    <reaction evidence="12">
        <text>oxaloacetate + H(+) = pyruvate + CO2</text>
        <dbReference type="Rhea" id="RHEA:15641"/>
        <dbReference type="ChEBI" id="CHEBI:15361"/>
        <dbReference type="ChEBI" id="CHEBI:15378"/>
        <dbReference type="ChEBI" id="CHEBI:16452"/>
        <dbReference type="ChEBI" id="CHEBI:16526"/>
        <dbReference type="EC" id="4.1.1.112"/>
    </reaction>
</comment>
<reference evidence="13 14" key="1">
    <citation type="submission" date="2024-03" db="EMBL/GenBank/DDBJ databases">
        <title>Human intestinal bacterial collection.</title>
        <authorList>
            <person name="Pauvert C."/>
            <person name="Hitch T.C.A."/>
            <person name="Clavel T."/>
        </authorList>
    </citation>
    <scope>NUCLEOTIDE SEQUENCE [LARGE SCALE GENOMIC DNA]</scope>
    <source>
        <strain evidence="13 14">CLA-SR-H021</strain>
    </source>
</reference>
<comment type="function">
    <text evidence="8">Catalyzes the aldol cleavage of 4-hydroxy-4-methyl-2-oxoglutarate (HMG) into 2 molecules of pyruvate. Also contains a secondary oxaloacetate (OAA) decarboxylase activity due to the common pyruvate enolate transition state formed following C-C bond cleavage in the retro-aldol and decarboxylation reactions.</text>
</comment>
<gene>
    <name evidence="13" type="ORF">WMQ36_02105</name>
</gene>
<evidence type="ECO:0000256" key="7">
    <source>
        <dbReference type="ARBA" id="ARBA00016549"/>
    </source>
</evidence>
<dbReference type="RefSeq" id="WP_008720387.1">
    <property type="nucleotide sequence ID" value="NZ_JAJFDX010000003.1"/>
</dbReference>
<dbReference type="InterPro" id="IPR036704">
    <property type="entry name" value="RraA/RraA-like_sf"/>
</dbReference>
<comment type="subunit">
    <text evidence="4">Homotrimer.</text>
</comment>
<dbReference type="Proteomes" id="UP001454086">
    <property type="component" value="Unassembled WGS sequence"/>
</dbReference>
<dbReference type="SUPFAM" id="SSF89562">
    <property type="entry name" value="RraA-like"/>
    <property type="match status" value="1"/>
</dbReference>
<dbReference type="Gene3D" id="3.50.30.40">
    <property type="entry name" value="Ribonuclease E inhibitor RraA/RraA-like"/>
    <property type="match status" value="1"/>
</dbReference>
<evidence type="ECO:0000313" key="13">
    <source>
        <dbReference type="EMBL" id="MEQ2423757.1"/>
    </source>
</evidence>
<evidence type="ECO:0000313" key="14">
    <source>
        <dbReference type="Proteomes" id="UP001454086"/>
    </source>
</evidence>
<sequence length="224" mass="23878">MSNVGFRQYNNIKRADPSLVELFRGIPTPNIDDNMNRMFSLRGLKPYNRTPLLGTAFTVRVAAGNNLMFNRAIDLAQPGDVIVVDGGGYMERALCGEIMISHAKKRGLAGFVVNGCIRDVEAVAAIDFPVYALGFNPNGPMKNGPGEINTPVVCGGMAILPGDILAGDADGIVVIRPDDAAGVAQKAARQNEGEKKLLETIAQGKWDRSGFAATLAELGCEIMD</sequence>
<keyword evidence="14" id="KW-1185">Reference proteome</keyword>
<evidence type="ECO:0000256" key="1">
    <source>
        <dbReference type="ARBA" id="ARBA00001342"/>
    </source>
</evidence>
<dbReference type="PANTHER" id="PTHR33254:SF4">
    <property type="entry name" value="4-HYDROXY-4-METHYL-2-OXOGLUTARATE ALDOLASE 3-RELATED"/>
    <property type="match status" value="1"/>
</dbReference>
<evidence type="ECO:0000256" key="9">
    <source>
        <dbReference type="ARBA" id="ARBA00029596"/>
    </source>
</evidence>
<dbReference type="NCBIfam" id="NF004850">
    <property type="entry name" value="PRK06201.1"/>
    <property type="match status" value="1"/>
</dbReference>
<dbReference type="EC" id="4.1.3.17" evidence="5"/>
<evidence type="ECO:0000256" key="12">
    <source>
        <dbReference type="ARBA" id="ARBA00047973"/>
    </source>
</evidence>
<comment type="cofactor">
    <cofactor evidence="2">
        <name>a divalent metal cation</name>
        <dbReference type="ChEBI" id="CHEBI:60240"/>
    </cofactor>
</comment>
<evidence type="ECO:0000256" key="5">
    <source>
        <dbReference type="ARBA" id="ARBA00012213"/>
    </source>
</evidence>
<evidence type="ECO:0000256" key="2">
    <source>
        <dbReference type="ARBA" id="ARBA00001968"/>
    </source>
</evidence>
<evidence type="ECO:0000256" key="8">
    <source>
        <dbReference type="ARBA" id="ARBA00025046"/>
    </source>
</evidence>
<evidence type="ECO:0000256" key="3">
    <source>
        <dbReference type="ARBA" id="ARBA00008621"/>
    </source>
</evidence>
<accession>A0ABV1D038</accession>
<dbReference type="PANTHER" id="PTHR33254">
    <property type="entry name" value="4-HYDROXY-4-METHYL-2-OXOGLUTARATE ALDOLASE 3-RELATED"/>
    <property type="match status" value="1"/>
</dbReference>
<evidence type="ECO:0000256" key="6">
    <source>
        <dbReference type="ARBA" id="ARBA00012947"/>
    </source>
</evidence>
<dbReference type="InterPro" id="IPR005493">
    <property type="entry name" value="RraA/RraA-like"/>
</dbReference>
<proteinExistence type="inferred from homology"/>
<name>A0ABV1D038_9FIRM</name>